<sequence>MASSYTKNWIKRHLLSIRAMQINLRLVSEDEIIQFKASSDLVHDSGLSSKELCSSVYCICGLCRGTQCMRHTPASESILSSWTVALALLPIWWGHRTNDHVYVALHHWSGIPGKIYNTRSVMHTENGSPNLFYYTQERGSVDVAAMAAYFAHAGLVQVTAELL</sequence>
<dbReference type="EMBL" id="KL596704">
    <property type="protein sequence ID" value="KER28213.1"/>
    <property type="molecule type" value="Genomic_DNA"/>
</dbReference>
<accession>A0A074ZLJ6</accession>
<proteinExistence type="predicted"/>
<dbReference type="RefSeq" id="XP_009168013.1">
    <property type="nucleotide sequence ID" value="XM_009169749.1"/>
</dbReference>
<dbReference type="Proteomes" id="UP000054324">
    <property type="component" value="Unassembled WGS sequence"/>
</dbReference>
<protein>
    <submittedName>
        <fullName evidence="1">Uncharacterized protein</fullName>
    </submittedName>
</protein>
<dbReference type="KEGG" id="ovi:T265_04889"/>
<name>A0A074ZLJ6_OPIVI</name>
<gene>
    <name evidence="1" type="ORF">T265_04889</name>
</gene>
<dbReference type="CTD" id="20319071"/>
<evidence type="ECO:0000313" key="1">
    <source>
        <dbReference type="EMBL" id="KER28213.1"/>
    </source>
</evidence>
<organism evidence="1 2">
    <name type="scientific">Opisthorchis viverrini</name>
    <name type="common">Southeast Asian liver fluke</name>
    <dbReference type="NCBI Taxonomy" id="6198"/>
    <lineage>
        <taxon>Eukaryota</taxon>
        <taxon>Metazoa</taxon>
        <taxon>Spiralia</taxon>
        <taxon>Lophotrochozoa</taxon>
        <taxon>Platyhelminthes</taxon>
        <taxon>Trematoda</taxon>
        <taxon>Digenea</taxon>
        <taxon>Opisthorchiida</taxon>
        <taxon>Opisthorchiata</taxon>
        <taxon>Opisthorchiidae</taxon>
        <taxon>Opisthorchis</taxon>
    </lineage>
</organism>
<keyword evidence="2" id="KW-1185">Reference proteome</keyword>
<dbReference type="GeneID" id="20319071"/>
<reference evidence="1 2" key="1">
    <citation type="submission" date="2013-11" db="EMBL/GenBank/DDBJ databases">
        <title>Opisthorchis viverrini - life in the bile duct.</title>
        <authorList>
            <person name="Young N.D."/>
            <person name="Nagarajan N."/>
            <person name="Lin S.J."/>
            <person name="Korhonen P.K."/>
            <person name="Jex A.R."/>
            <person name="Hall R.S."/>
            <person name="Safavi-Hemami H."/>
            <person name="Kaewkong W."/>
            <person name="Bertrand D."/>
            <person name="Gao S."/>
            <person name="Seet Q."/>
            <person name="Wongkham S."/>
            <person name="Teh B.T."/>
            <person name="Wongkham C."/>
            <person name="Intapan P.M."/>
            <person name="Maleewong W."/>
            <person name="Yang X."/>
            <person name="Hu M."/>
            <person name="Wang Z."/>
            <person name="Hofmann A."/>
            <person name="Sternberg P.W."/>
            <person name="Tan P."/>
            <person name="Wang J."/>
            <person name="Gasser R.B."/>
        </authorList>
    </citation>
    <scope>NUCLEOTIDE SEQUENCE [LARGE SCALE GENOMIC DNA]</scope>
</reference>
<dbReference type="AlphaFoldDB" id="A0A074ZLJ6"/>
<evidence type="ECO:0000313" key="2">
    <source>
        <dbReference type="Proteomes" id="UP000054324"/>
    </source>
</evidence>